<evidence type="ECO:0000256" key="6">
    <source>
        <dbReference type="SAM" id="MobiDB-lite"/>
    </source>
</evidence>
<dbReference type="PANTHER" id="PTHR33048:SF165">
    <property type="entry name" value="INTEGRAL MEMBRANE PROTEIN"/>
    <property type="match status" value="1"/>
</dbReference>
<dbReference type="GO" id="GO:0016020">
    <property type="term" value="C:membrane"/>
    <property type="evidence" value="ECO:0007669"/>
    <property type="project" value="UniProtKB-SubCell"/>
</dbReference>
<feature type="transmembrane region" description="Helical" evidence="7">
    <location>
        <begin position="156"/>
        <end position="178"/>
    </location>
</feature>
<gene>
    <name evidence="9" type="ORF">D6D01_03540</name>
</gene>
<keyword evidence="2 7" id="KW-0812">Transmembrane</keyword>
<comment type="subcellular location">
    <subcellularLocation>
        <location evidence="1">Membrane</location>
        <topology evidence="1">Multi-pass membrane protein</topology>
    </subcellularLocation>
</comment>
<sequence>THTTSRDSCIRARWTPISREYPNHSAAATIARACSRRRAKGSDVESDNHANDYASTSRHNIQSHCPLVFGSHTTTPMSLGSRVPTQVTGFPRCGTEAPSFAILRWWSQEEDRLILVKDSTPTRGQSYMQSNSGHDLKHCQVMVDVVYESYGGRGPLLVRIAIVEAVVATIFLLLRVYTLLFIAPRRAWDLFWNAAAWFSALISIIFISIACHNGIANHLDKIDPEDLPTGNLFSWLADTFFILSSGTGKLAVIALLFHVQGPTKRNGRRFLWFIGGSDMFWSIFQMIFLWFQCKPIHKLWHQEIAGSCMLTAAIVKVGIFVGAYCAACDFVLAFYPIFLFWKLETSWKTRAGLSLLFCGGAVAGAAAILKTYYLMNLAVAEDITYAIFPTDAWAITEQYLIIIMSSIPAIRPLCVKVFRRAQSQLSTTKADTHPASQSRWTELQSFRKTMQPSNTQSMAAAQYHEHNDSSEEILATHAGHSKSNSGIMVTTHVSIYPEKDEEQQHEEKESFTDLDISTERPVRAE</sequence>
<evidence type="ECO:0000259" key="8">
    <source>
        <dbReference type="Pfam" id="PF20684"/>
    </source>
</evidence>
<evidence type="ECO:0000256" key="5">
    <source>
        <dbReference type="ARBA" id="ARBA00038359"/>
    </source>
</evidence>
<evidence type="ECO:0000256" key="1">
    <source>
        <dbReference type="ARBA" id="ARBA00004141"/>
    </source>
</evidence>
<keyword evidence="4 7" id="KW-0472">Membrane</keyword>
<dbReference type="InterPro" id="IPR052337">
    <property type="entry name" value="SAT4-like"/>
</dbReference>
<feature type="transmembrane region" description="Helical" evidence="7">
    <location>
        <begin position="319"/>
        <end position="341"/>
    </location>
</feature>
<feature type="region of interest" description="Disordered" evidence="6">
    <location>
        <begin position="497"/>
        <end position="525"/>
    </location>
</feature>
<dbReference type="EMBL" id="QZBD01000100">
    <property type="protein sequence ID" value="THY29449.1"/>
    <property type="molecule type" value="Genomic_DNA"/>
</dbReference>
<feature type="transmembrane region" description="Helical" evidence="7">
    <location>
        <begin position="190"/>
        <end position="215"/>
    </location>
</feature>
<evidence type="ECO:0000256" key="2">
    <source>
        <dbReference type="ARBA" id="ARBA00022692"/>
    </source>
</evidence>
<evidence type="ECO:0000313" key="9">
    <source>
        <dbReference type="EMBL" id="THY29449.1"/>
    </source>
</evidence>
<reference evidence="9 10" key="1">
    <citation type="submission" date="2018-10" db="EMBL/GenBank/DDBJ databases">
        <title>Fifty Aureobasidium pullulans genomes reveal a recombining polyextremotolerant generalist.</title>
        <authorList>
            <person name="Gostincar C."/>
            <person name="Turk M."/>
            <person name="Zajc J."/>
            <person name="Gunde-Cimerman N."/>
        </authorList>
    </citation>
    <scope>NUCLEOTIDE SEQUENCE [LARGE SCALE GENOMIC DNA]</scope>
    <source>
        <strain evidence="9 10">EXF-6604</strain>
    </source>
</reference>
<accession>A0A4S9LJI4</accession>
<comment type="caution">
    <text evidence="9">The sequence shown here is derived from an EMBL/GenBank/DDBJ whole genome shotgun (WGS) entry which is preliminary data.</text>
</comment>
<evidence type="ECO:0000256" key="4">
    <source>
        <dbReference type="ARBA" id="ARBA00023136"/>
    </source>
</evidence>
<name>A0A4S9LJI4_AURPU</name>
<dbReference type="PANTHER" id="PTHR33048">
    <property type="entry name" value="PTH11-LIKE INTEGRAL MEMBRANE PROTEIN (AFU_ORTHOLOGUE AFUA_5G11245)"/>
    <property type="match status" value="1"/>
</dbReference>
<dbReference type="AlphaFoldDB" id="A0A4S9LJI4"/>
<protein>
    <recommendedName>
        <fullName evidence="8">Rhodopsin domain-containing protein</fullName>
    </recommendedName>
</protein>
<feature type="non-terminal residue" evidence="9">
    <location>
        <position position="1"/>
    </location>
</feature>
<feature type="transmembrane region" description="Helical" evidence="7">
    <location>
        <begin position="235"/>
        <end position="258"/>
    </location>
</feature>
<comment type="similarity">
    <text evidence="5">Belongs to the SAT4 family.</text>
</comment>
<evidence type="ECO:0000313" key="10">
    <source>
        <dbReference type="Proteomes" id="UP000306584"/>
    </source>
</evidence>
<feature type="domain" description="Rhodopsin" evidence="8">
    <location>
        <begin position="174"/>
        <end position="415"/>
    </location>
</feature>
<dbReference type="Proteomes" id="UP000306584">
    <property type="component" value="Unassembled WGS sequence"/>
</dbReference>
<evidence type="ECO:0000256" key="3">
    <source>
        <dbReference type="ARBA" id="ARBA00022989"/>
    </source>
</evidence>
<feature type="transmembrane region" description="Helical" evidence="7">
    <location>
        <begin position="270"/>
        <end position="291"/>
    </location>
</feature>
<feature type="compositionally biased region" description="Basic and acidic residues" evidence="6">
    <location>
        <begin position="505"/>
        <end position="525"/>
    </location>
</feature>
<dbReference type="Pfam" id="PF20684">
    <property type="entry name" value="Fung_rhodopsin"/>
    <property type="match status" value="1"/>
</dbReference>
<organism evidence="9 10">
    <name type="scientific">Aureobasidium pullulans</name>
    <name type="common">Black yeast</name>
    <name type="synonym">Pullularia pullulans</name>
    <dbReference type="NCBI Taxonomy" id="5580"/>
    <lineage>
        <taxon>Eukaryota</taxon>
        <taxon>Fungi</taxon>
        <taxon>Dikarya</taxon>
        <taxon>Ascomycota</taxon>
        <taxon>Pezizomycotina</taxon>
        <taxon>Dothideomycetes</taxon>
        <taxon>Dothideomycetidae</taxon>
        <taxon>Dothideales</taxon>
        <taxon>Saccotheciaceae</taxon>
        <taxon>Aureobasidium</taxon>
    </lineage>
</organism>
<evidence type="ECO:0000256" key="7">
    <source>
        <dbReference type="SAM" id="Phobius"/>
    </source>
</evidence>
<feature type="transmembrane region" description="Helical" evidence="7">
    <location>
        <begin position="353"/>
        <end position="372"/>
    </location>
</feature>
<keyword evidence="3 7" id="KW-1133">Transmembrane helix</keyword>
<dbReference type="InterPro" id="IPR049326">
    <property type="entry name" value="Rhodopsin_dom_fungi"/>
</dbReference>
<proteinExistence type="inferred from homology"/>